<dbReference type="Proteomes" id="UP000198660">
    <property type="component" value="Unassembled WGS sequence"/>
</dbReference>
<name>A0A1I6S0Z8_9BACL</name>
<feature type="domain" description="Metallo-beta-lactamase" evidence="3">
    <location>
        <begin position="72"/>
        <end position="270"/>
    </location>
</feature>
<keyword evidence="2" id="KW-1133">Transmembrane helix</keyword>
<dbReference type="PANTHER" id="PTHR15032:SF4">
    <property type="entry name" value="N-ACYL-PHOSPHATIDYLETHANOLAMINE-HYDROLYZING PHOSPHOLIPASE D"/>
    <property type="match status" value="1"/>
</dbReference>
<protein>
    <submittedName>
        <fullName evidence="4">L-ascorbate metabolism protein UlaG, beta-lactamase superfamily</fullName>
    </submittedName>
</protein>
<accession>A0A1I6S0Z8</accession>
<organism evidence="4 5">
    <name type="scientific">Marininema halotolerans</name>
    <dbReference type="NCBI Taxonomy" id="1155944"/>
    <lineage>
        <taxon>Bacteria</taxon>
        <taxon>Bacillati</taxon>
        <taxon>Bacillota</taxon>
        <taxon>Bacilli</taxon>
        <taxon>Bacillales</taxon>
        <taxon>Thermoactinomycetaceae</taxon>
        <taxon>Marininema</taxon>
    </lineage>
</organism>
<dbReference type="RefSeq" id="WP_245838718.1">
    <property type="nucleotide sequence ID" value="NZ_FPAA01000006.1"/>
</dbReference>
<gene>
    <name evidence="4" type="ORF">SAMN05444972_10674</name>
</gene>
<keyword evidence="2" id="KW-0472">Membrane</keyword>
<evidence type="ECO:0000256" key="2">
    <source>
        <dbReference type="SAM" id="Phobius"/>
    </source>
</evidence>
<dbReference type="InterPro" id="IPR001279">
    <property type="entry name" value="Metallo-B-lactamas"/>
</dbReference>
<evidence type="ECO:0000313" key="4">
    <source>
        <dbReference type="EMBL" id="SFS70586.1"/>
    </source>
</evidence>
<feature type="compositionally biased region" description="Low complexity" evidence="1">
    <location>
        <begin position="341"/>
        <end position="354"/>
    </location>
</feature>
<dbReference type="AlphaFoldDB" id="A0A1I6S0Z8"/>
<proteinExistence type="predicted"/>
<dbReference type="InterPro" id="IPR036866">
    <property type="entry name" value="RibonucZ/Hydroxyglut_hydro"/>
</dbReference>
<feature type="region of interest" description="Disordered" evidence="1">
    <location>
        <begin position="309"/>
        <end position="354"/>
    </location>
</feature>
<evidence type="ECO:0000256" key="1">
    <source>
        <dbReference type="SAM" id="MobiDB-lite"/>
    </source>
</evidence>
<dbReference type="SUPFAM" id="SSF56281">
    <property type="entry name" value="Metallo-hydrolase/oxidoreductase"/>
    <property type="match status" value="1"/>
</dbReference>
<reference evidence="5" key="1">
    <citation type="submission" date="2016-10" db="EMBL/GenBank/DDBJ databases">
        <authorList>
            <person name="Varghese N."/>
            <person name="Submissions S."/>
        </authorList>
    </citation>
    <scope>NUCLEOTIDE SEQUENCE [LARGE SCALE GENOMIC DNA]</scope>
    <source>
        <strain evidence="5">DSM 45789</strain>
    </source>
</reference>
<dbReference type="EMBL" id="FPAA01000006">
    <property type="protein sequence ID" value="SFS70586.1"/>
    <property type="molecule type" value="Genomic_DNA"/>
</dbReference>
<keyword evidence="2" id="KW-0812">Transmembrane</keyword>
<dbReference type="PANTHER" id="PTHR15032">
    <property type="entry name" value="N-ACYL-PHOSPHATIDYLETHANOLAMINE-HYDROLYZING PHOSPHOLIPASE D"/>
    <property type="match status" value="1"/>
</dbReference>
<dbReference type="Gene3D" id="3.60.15.10">
    <property type="entry name" value="Ribonuclease Z/Hydroxyacylglutathione hydrolase-like"/>
    <property type="match status" value="1"/>
</dbReference>
<keyword evidence="5" id="KW-1185">Reference proteome</keyword>
<dbReference type="GO" id="GO:0005737">
    <property type="term" value="C:cytoplasm"/>
    <property type="evidence" value="ECO:0007669"/>
    <property type="project" value="TreeGrafter"/>
</dbReference>
<evidence type="ECO:0000313" key="5">
    <source>
        <dbReference type="Proteomes" id="UP000198660"/>
    </source>
</evidence>
<evidence type="ECO:0000259" key="3">
    <source>
        <dbReference type="Pfam" id="PF12706"/>
    </source>
</evidence>
<sequence>MVILYGFLFFVSMCVLLFLIAGVLRYERLRRLMPRPTFREVGERPEIEKWDHEDVTVTWIGHSTLYINFYGTKILTDPVFDGKIGVTLAPGVKIGMKRYTPPALRIEDVKDVDVILLSHAHMDHFDMSSLKALGAPHIHVVTATNTKRLLRRFSFGAVTELGSREEVEPVPGLRVKAFPVKHWGNRFPWNTDYGFNGYMIEKKGRRLVFSGDTAWTDSFKTLRDEGPIDWIAVPIGAYSPDSFQGAHCTPEQAWQMAQDSGAHQVTPIHWNTFVLSQEPVDEPIQRFIAAAGEEADRIVIREQGQVLRLDQPPTLTGGQSEDERYPTATKKVSPSVKMVARSSQRSSSRRTILD</sequence>
<feature type="transmembrane region" description="Helical" evidence="2">
    <location>
        <begin position="6"/>
        <end position="26"/>
    </location>
</feature>
<dbReference type="Pfam" id="PF12706">
    <property type="entry name" value="Lactamase_B_2"/>
    <property type="match status" value="1"/>
</dbReference>